<feature type="domain" description="GYF" evidence="1">
    <location>
        <begin position="135"/>
        <end position="183"/>
    </location>
</feature>
<proteinExistence type="predicted"/>
<dbReference type="Proteomes" id="UP001149090">
    <property type="component" value="Unassembled WGS sequence"/>
</dbReference>
<protein>
    <submittedName>
        <fullName evidence="2">Zinc finger ccch domain-containing protein</fullName>
    </submittedName>
</protein>
<dbReference type="PROSITE" id="PS50829">
    <property type="entry name" value="GYF"/>
    <property type="match status" value="1"/>
</dbReference>
<dbReference type="SUPFAM" id="SSF55277">
    <property type="entry name" value="GYF domain"/>
    <property type="match status" value="1"/>
</dbReference>
<evidence type="ECO:0000313" key="2">
    <source>
        <dbReference type="EMBL" id="KAJ5073487.1"/>
    </source>
</evidence>
<dbReference type="EMBL" id="JAPDFW010000074">
    <property type="protein sequence ID" value="KAJ5073487.1"/>
    <property type="molecule type" value="Genomic_DNA"/>
</dbReference>
<evidence type="ECO:0000313" key="3">
    <source>
        <dbReference type="Proteomes" id="UP001149090"/>
    </source>
</evidence>
<organism evidence="2 3">
    <name type="scientific">Anaeramoeba ignava</name>
    <name type="common">Anaerobic marine amoeba</name>
    <dbReference type="NCBI Taxonomy" id="1746090"/>
    <lineage>
        <taxon>Eukaryota</taxon>
        <taxon>Metamonada</taxon>
        <taxon>Anaeramoebidae</taxon>
        <taxon>Anaeramoeba</taxon>
    </lineage>
</organism>
<accession>A0A9Q0LIF7</accession>
<reference evidence="2" key="1">
    <citation type="submission" date="2022-10" db="EMBL/GenBank/DDBJ databases">
        <title>Novel sulphate-reducing endosymbionts in the free-living metamonad Anaeramoeba.</title>
        <authorList>
            <person name="Jerlstrom-Hultqvist J."/>
            <person name="Cepicka I."/>
            <person name="Gallot-Lavallee L."/>
            <person name="Salas-Leiva D."/>
            <person name="Curtis B.A."/>
            <person name="Zahonova K."/>
            <person name="Pipaliya S."/>
            <person name="Dacks J."/>
            <person name="Roger A.J."/>
        </authorList>
    </citation>
    <scope>NUCLEOTIDE SEQUENCE</scope>
    <source>
        <strain evidence="2">BMAN</strain>
    </source>
</reference>
<sequence length="275" mass="33018">MKKLSLLIEFVIQKINFLNFILEKNQNLLNFFIIILLQVLKNLFHHQYSFQKRTEQTFFNKNKEEEMEEIKKMNFDINLKKDLENEKQIEEEMLSKMLNMMLENNQQNNQQNIQNNIEKNIQENIEENIENNIQDLYWEFIDLKGKIQGPFPQKQMLKWTQKGILKPSLLSRHSNESHFFPLCCFFPDFSKAFISDPKKTNTGNNQQQKNPFPFPQSILPLIFQIRPLEKEINQKEIHNEPIVPILQQENLKPSFFPTPRFPNIQPPFLPQNNRK</sequence>
<dbReference type="AlphaFoldDB" id="A0A9Q0LIF7"/>
<keyword evidence="3" id="KW-1185">Reference proteome</keyword>
<comment type="caution">
    <text evidence="2">The sequence shown here is derived from an EMBL/GenBank/DDBJ whole genome shotgun (WGS) entry which is preliminary data.</text>
</comment>
<gene>
    <name evidence="2" type="ORF">M0811_08604</name>
</gene>
<name>A0A9Q0LIF7_ANAIG</name>
<dbReference type="SMART" id="SM00444">
    <property type="entry name" value="GYF"/>
    <property type="match status" value="1"/>
</dbReference>
<evidence type="ECO:0000259" key="1">
    <source>
        <dbReference type="PROSITE" id="PS50829"/>
    </source>
</evidence>
<dbReference type="Pfam" id="PF02213">
    <property type="entry name" value="GYF"/>
    <property type="match status" value="1"/>
</dbReference>
<dbReference type="Gene3D" id="3.30.1490.40">
    <property type="match status" value="1"/>
</dbReference>
<dbReference type="InterPro" id="IPR003169">
    <property type="entry name" value="GYF"/>
</dbReference>
<dbReference type="InterPro" id="IPR035445">
    <property type="entry name" value="GYF-like_dom_sf"/>
</dbReference>